<dbReference type="AlphaFoldDB" id="A0A3N4JNS1"/>
<dbReference type="Gene3D" id="3.30.420.10">
    <property type="entry name" value="Ribonuclease H-like superfamily/Ribonuclease H"/>
    <property type="match status" value="1"/>
</dbReference>
<reference evidence="1 2" key="1">
    <citation type="journal article" date="2018" name="Nat. Ecol. Evol.">
        <title>Pezizomycetes genomes reveal the molecular basis of ectomycorrhizal truffle lifestyle.</title>
        <authorList>
            <person name="Murat C."/>
            <person name="Payen T."/>
            <person name="Noel B."/>
            <person name="Kuo A."/>
            <person name="Morin E."/>
            <person name="Chen J."/>
            <person name="Kohler A."/>
            <person name="Krizsan K."/>
            <person name="Balestrini R."/>
            <person name="Da Silva C."/>
            <person name="Montanini B."/>
            <person name="Hainaut M."/>
            <person name="Levati E."/>
            <person name="Barry K.W."/>
            <person name="Belfiori B."/>
            <person name="Cichocki N."/>
            <person name="Clum A."/>
            <person name="Dockter R.B."/>
            <person name="Fauchery L."/>
            <person name="Guy J."/>
            <person name="Iotti M."/>
            <person name="Le Tacon F."/>
            <person name="Lindquist E.A."/>
            <person name="Lipzen A."/>
            <person name="Malagnac F."/>
            <person name="Mello A."/>
            <person name="Molinier V."/>
            <person name="Miyauchi S."/>
            <person name="Poulain J."/>
            <person name="Riccioni C."/>
            <person name="Rubini A."/>
            <person name="Sitrit Y."/>
            <person name="Splivallo R."/>
            <person name="Traeger S."/>
            <person name="Wang M."/>
            <person name="Zifcakova L."/>
            <person name="Wipf D."/>
            <person name="Zambonelli A."/>
            <person name="Paolocci F."/>
            <person name="Nowrousian M."/>
            <person name="Ottonello S."/>
            <person name="Baldrian P."/>
            <person name="Spatafora J.W."/>
            <person name="Henrissat B."/>
            <person name="Nagy L.G."/>
            <person name="Aury J.M."/>
            <person name="Wincker P."/>
            <person name="Grigoriev I.V."/>
            <person name="Bonfante P."/>
            <person name="Martin F.M."/>
        </authorList>
    </citation>
    <scope>NUCLEOTIDE SEQUENCE [LARGE SCALE GENOMIC DNA]</scope>
    <source>
        <strain evidence="1 2">120613-1</strain>
    </source>
</reference>
<dbReference type="STRING" id="1336337.A0A3N4JNS1"/>
<sequence length="60" mass="7217">LENVWKVLKQRTKPRVVFPGTMESMTMAIKEEWDKLMPKDWNKYIDSMSYRLQQVRIGKG</sequence>
<name>A0A3N4JNS1_9PEZI</name>
<dbReference type="Proteomes" id="UP000276215">
    <property type="component" value="Unassembled WGS sequence"/>
</dbReference>
<dbReference type="EMBL" id="ML120384">
    <property type="protein sequence ID" value="RPA99826.1"/>
    <property type="molecule type" value="Genomic_DNA"/>
</dbReference>
<dbReference type="OrthoDB" id="5410741at2759"/>
<dbReference type="InterPro" id="IPR036397">
    <property type="entry name" value="RNaseH_sf"/>
</dbReference>
<proteinExistence type="predicted"/>
<protein>
    <recommendedName>
        <fullName evidence="3">Tc1-like transposase DDE domain-containing protein</fullName>
    </recommendedName>
</protein>
<organism evidence="1 2">
    <name type="scientific">Choiromyces venosus 120613-1</name>
    <dbReference type="NCBI Taxonomy" id="1336337"/>
    <lineage>
        <taxon>Eukaryota</taxon>
        <taxon>Fungi</taxon>
        <taxon>Dikarya</taxon>
        <taxon>Ascomycota</taxon>
        <taxon>Pezizomycotina</taxon>
        <taxon>Pezizomycetes</taxon>
        <taxon>Pezizales</taxon>
        <taxon>Tuberaceae</taxon>
        <taxon>Choiromyces</taxon>
    </lineage>
</organism>
<feature type="non-terminal residue" evidence="1">
    <location>
        <position position="1"/>
    </location>
</feature>
<evidence type="ECO:0000313" key="2">
    <source>
        <dbReference type="Proteomes" id="UP000276215"/>
    </source>
</evidence>
<feature type="non-terminal residue" evidence="1">
    <location>
        <position position="60"/>
    </location>
</feature>
<gene>
    <name evidence="1" type="ORF">L873DRAFT_1647814</name>
</gene>
<evidence type="ECO:0000313" key="1">
    <source>
        <dbReference type="EMBL" id="RPA99826.1"/>
    </source>
</evidence>
<dbReference type="GO" id="GO:0003676">
    <property type="term" value="F:nucleic acid binding"/>
    <property type="evidence" value="ECO:0007669"/>
    <property type="project" value="InterPro"/>
</dbReference>
<keyword evidence="2" id="KW-1185">Reference proteome</keyword>
<evidence type="ECO:0008006" key="3">
    <source>
        <dbReference type="Google" id="ProtNLM"/>
    </source>
</evidence>
<accession>A0A3N4JNS1</accession>